<feature type="region of interest" description="Disordered" evidence="1">
    <location>
        <begin position="1"/>
        <end position="24"/>
    </location>
</feature>
<keyword evidence="3" id="KW-1185">Reference proteome</keyword>
<proteinExistence type="predicted"/>
<accession>A0A2J6REH1</accession>
<feature type="region of interest" description="Disordered" evidence="1">
    <location>
        <begin position="57"/>
        <end position="76"/>
    </location>
</feature>
<gene>
    <name evidence="2" type="ORF">L207DRAFT_515388</name>
</gene>
<protein>
    <submittedName>
        <fullName evidence="2">Uncharacterized protein</fullName>
    </submittedName>
</protein>
<evidence type="ECO:0000313" key="2">
    <source>
        <dbReference type="EMBL" id="PMD36908.1"/>
    </source>
</evidence>
<dbReference type="EMBL" id="KZ613950">
    <property type="protein sequence ID" value="PMD36908.1"/>
    <property type="molecule type" value="Genomic_DNA"/>
</dbReference>
<name>A0A2J6REH1_HYAVF</name>
<evidence type="ECO:0000256" key="1">
    <source>
        <dbReference type="SAM" id="MobiDB-lite"/>
    </source>
</evidence>
<evidence type="ECO:0000313" key="3">
    <source>
        <dbReference type="Proteomes" id="UP000235786"/>
    </source>
</evidence>
<dbReference type="Proteomes" id="UP000235786">
    <property type="component" value="Unassembled WGS sequence"/>
</dbReference>
<sequence length="99" mass="11298">MRATSRKSVSVNTRFGSEKETGTLVRTSRTRSYVSLKDIEQEVEMRLQKMKMLQQVHRSQTPLERPASKEGCPGQEMCSKKSYRGLFSSILEVNRATKA</sequence>
<organism evidence="2 3">
    <name type="scientific">Hyaloscypha variabilis (strain UAMH 11265 / GT02V1 / F)</name>
    <name type="common">Meliniomyces variabilis</name>
    <dbReference type="NCBI Taxonomy" id="1149755"/>
    <lineage>
        <taxon>Eukaryota</taxon>
        <taxon>Fungi</taxon>
        <taxon>Dikarya</taxon>
        <taxon>Ascomycota</taxon>
        <taxon>Pezizomycotina</taxon>
        <taxon>Leotiomycetes</taxon>
        <taxon>Helotiales</taxon>
        <taxon>Hyaloscyphaceae</taxon>
        <taxon>Hyaloscypha</taxon>
        <taxon>Hyaloscypha variabilis</taxon>
    </lineage>
</organism>
<feature type="compositionally biased region" description="Polar residues" evidence="1">
    <location>
        <begin position="1"/>
        <end position="15"/>
    </location>
</feature>
<reference evidence="2 3" key="1">
    <citation type="submission" date="2016-04" db="EMBL/GenBank/DDBJ databases">
        <title>A degradative enzymes factory behind the ericoid mycorrhizal symbiosis.</title>
        <authorList>
            <consortium name="DOE Joint Genome Institute"/>
            <person name="Martino E."/>
            <person name="Morin E."/>
            <person name="Grelet G."/>
            <person name="Kuo A."/>
            <person name="Kohler A."/>
            <person name="Daghino S."/>
            <person name="Barry K."/>
            <person name="Choi C."/>
            <person name="Cichocki N."/>
            <person name="Clum A."/>
            <person name="Copeland A."/>
            <person name="Hainaut M."/>
            <person name="Haridas S."/>
            <person name="Labutti K."/>
            <person name="Lindquist E."/>
            <person name="Lipzen A."/>
            <person name="Khouja H.-R."/>
            <person name="Murat C."/>
            <person name="Ohm R."/>
            <person name="Olson A."/>
            <person name="Spatafora J."/>
            <person name="Veneault-Fourrey C."/>
            <person name="Henrissat B."/>
            <person name="Grigoriev I."/>
            <person name="Martin F."/>
            <person name="Perotto S."/>
        </authorList>
    </citation>
    <scope>NUCLEOTIDE SEQUENCE [LARGE SCALE GENOMIC DNA]</scope>
    <source>
        <strain evidence="2 3">F</strain>
    </source>
</reference>
<dbReference type="AlphaFoldDB" id="A0A2J6REH1"/>